<sequence length="150" mass="15435">MRNTFIQAAPTAALAAALTALATPAAAMGVKIHNATPGWVEVTLTDSKCVLPSAYGPMGMNAGATMQIEFDVLSGSSCMAYHSRLTLKIDVGGPHGIVDTVKVGVQKPFSPFTSLEVPAQTKGPKGLIVQGSSDSTLATFEVACPVCKLD</sequence>
<protein>
    <submittedName>
        <fullName evidence="2">Uncharacterized protein</fullName>
    </submittedName>
</protein>
<dbReference type="Proteomes" id="UP000249254">
    <property type="component" value="Unassembled WGS sequence"/>
</dbReference>
<reference evidence="3" key="1">
    <citation type="submission" date="2018-05" db="EMBL/GenBank/DDBJ databases">
        <authorList>
            <person name="Li X."/>
        </authorList>
    </citation>
    <scope>NUCLEOTIDE SEQUENCE [LARGE SCALE GENOMIC DNA]</scope>
    <source>
        <strain evidence="3">LX32</strain>
    </source>
</reference>
<organism evidence="2 3">
    <name type="scientific">Phenylobacterium soli</name>
    <dbReference type="NCBI Taxonomy" id="2170551"/>
    <lineage>
        <taxon>Bacteria</taxon>
        <taxon>Pseudomonadati</taxon>
        <taxon>Pseudomonadota</taxon>
        <taxon>Alphaproteobacteria</taxon>
        <taxon>Caulobacterales</taxon>
        <taxon>Caulobacteraceae</taxon>
        <taxon>Phenylobacterium</taxon>
    </lineage>
</organism>
<evidence type="ECO:0000256" key="1">
    <source>
        <dbReference type="SAM" id="SignalP"/>
    </source>
</evidence>
<evidence type="ECO:0000313" key="3">
    <source>
        <dbReference type="Proteomes" id="UP000249254"/>
    </source>
</evidence>
<dbReference type="RefSeq" id="WP_111529248.1">
    <property type="nucleotide sequence ID" value="NZ_JBHRSG010000003.1"/>
</dbReference>
<evidence type="ECO:0000313" key="2">
    <source>
        <dbReference type="EMBL" id="RAK55500.1"/>
    </source>
</evidence>
<proteinExistence type="predicted"/>
<dbReference type="AlphaFoldDB" id="A0A328AKY6"/>
<accession>A0A328AKY6</accession>
<keyword evidence="3" id="KW-1185">Reference proteome</keyword>
<gene>
    <name evidence="2" type="ORF">DJ017_13745</name>
</gene>
<feature type="signal peptide" evidence="1">
    <location>
        <begin position="1"/>
        <end position="22"/>
    </location>
</feature>
<dbReference type="EMBL" id="QFYQ01000001">
    <property type="protein sequence ID" value="RAK55500.1"/>
    <property type="molecule type" value="Genomic_DNA"/>
</dbReference>
<name>A0A328AKY6_9CAUL</name>
<keyword evidence="1" id="KW-0732">Signal</keyword>
<feature type="chain" id="PRO_5016344837" evidence="1">
    <location>
        <begin position="23"/>
        <end position="150"/>
    </location>
</feature>
<comment type="caution">
    <text evidence="2">The sequence shown here is derived from an EMBL/GenBank/DDBJ whole genome shotgun (WGS) entry which is preliminary data.</text>
</comment>